<reference evidence="1" key="1">
    <citation type="submission" date="2020-11" db="EMBL/GenBank/DDBJ databases">
        <authorList>
            <person name="Tran Van P."/>
        </authorList>
    </citation>
    <scope>NUCLEOTIDE SEQUENCE</scope>
</reference>
<keyword evidence="2" id="KW-1185">Reference proteome</keyword>
<evidence type="ECO:0000313" key="2">
    <source>
        <dbReference type="Proteomes" id="UP000759131"/>
    </source>
</evidence>
<evidence type="ECO:0000313" key="1">
    <source>
        <dbReference type="EMBL" id="CAD7645836.1"/>
    </source>
</evidence>
<protein>
    <submittedName>
        <fullName evidence="1">Uncharacterized protein</fullName>
    </submittedName>
</protein>
<organism evidence="1">
    <name type="scientific">Medioppia subpectinata</name>
    <dbReference type="NCBI Taxonomy" id="1979941"/>
    <lineage>
        <taxon>Eukaryota</taxon>
        <taxon>Metazoa</taxon>
        <taxon>Ecdysozoa</taxon>
        <taxon>Arthropoda</taxon>
        <taxon>Chelicerata</taxon>
        <taxon>Arachnida</taxon>
        <taxon>Acari</taxon>
        <taxon>Acariformes</taxon>
        <taxon>Sarcoptiformes</taxon>
        <taxon>Oribatida</taxon>
        <taxon>Brachypylina</taxon>
        <taxon>Oppioidea</taxon>
        <taxon>Oppiidae</taxon>
        <taxon>Medioppia</taxon>
    </lineage>
</organism>
<dbReference type="AlphaFoldDB" id="A0A7R9QI93"/>
<sequence length="142" mass="16426">TVTADNEDEMVAINDEADVDSGDDKEEVSKLKLKGSYRQKYKRAWELDNELRDELRNDNKTRLTENRINNLDTKYLLKDWLSPFTGDPYSAFCRTCHSKLHAHKKGLLAHAKSSKHKKHSLNPEEPLNTETGEVVLFKKIKK</sequence>
<feature type="non-terminal residue" evidence="1">
    <location>
        <position position="142"/>
    </location>
</feature>
<feature type="non-terminal residue" evidence="1">
    <location>
        <position position="1"/>
    </location>
</feature>
<name>A0A7R9QI93_9ACAR</name>
<dbReference type="EMBL" id="CAJPIZ010035275">
    <property type="protein sequence ID" value="CAG2120751.1"/>
    <property type="molecule type" value="Genomic_DNA"/>
</dbReference>
<gene>
    <name evidence="1" type="ORF">OSB1V03_LOCUS20697</name>
</gene>
<dbReference type="Proteomes" id="UP000759131">
    <property type="component" value="Unassembled WGS sequence"/>
</dbReference>
<accession>A0A7R9QI93</accession>
<dbReference type="EMBL" id="OC889850">
    <property type="protein sequence ID" value="CAD7645836.1"/>
    <property type="molecule type" value="Genomic_DNA"/>
</dbReference>
<proteinExistence type="predicted"/>